<organism evidence="5 6">
    <name type="scientific">Clostridium moutaii</name>
    <dbReference type="NCBI Taxonomy" id="3240932"/>
    <lineage>
        <taxon>Bacteria</taxon>
        <taxon>Bacillati</taxon>
        <taxon>Bacillota</taxon>
        <taxon>Clostridia</taxon>
        <taxon>Eubacteriales</taxon>
        <taxon>Clostridiaceae</taxon>
        <taxon>Clostridium</taxon>
    </lineage>
</organism>
<dbReference type="PANTHER" id="PTHR43827">
    <property type="entry name" value="2,5-DIKETO-D-GLUCONIC ACID REDUCTASE"/>
    <property type="match status" value="1"/>
</dbReference>
<dbReference type="InterPro" id="IPR036812">
    <property type="entry name" value="NAD(P)_OxRdtase_dom_sf"/>
</dbReference>
<dbReference type="Gene3D" id="3.20.20.100">
    <property type="entry name" value="NADP-dependent oxidoreductase domain"/>
    <property type="match status" value="1"/>
</dbReference>
<evidence type="ECO:0000256" key="2">
    <source>
        <dbReference type="ARBA" id="ARBA00022857"/>
    </source>
</evidence>
<sequence length="278" mass="31855">MIKSIEDTVILNNGVKMPQHGFGVYLITDEKKGCEAIDKALEVGYRAFDTAQFYENEALLGKILSESSVKRSELFITTKVANYNQGYDSTLSTAEQSLKNLHVDQLDLLLIHWPSKRYFFETWKAMERLYDEKMVRAIGVCNFEIHHLEELCAKANVKPVVDQVECHPYLTQQPIRDYVKKNNIAFESWSPLGRGAVLHDTVLGILAEKYNKSVAQIIIRWHLQKGNIVIPKSITPSRVEENSKVYDFSLDESEVKIIDALNKDKRTGDHPDVIWNQI</sequence>
<dbReference type="PRINTS" id="PR00069">
    <property type="entry name" value="ALDKETRDTASE"/>
</dbReference>
<accession>A0ABV4BQT7</accession>
<dbReference type="InterPro" id="IPR018170">
    <property type="entry name" value="Aldo/ket_reductase_CS"/>
</dbReference>
<dbReference type="RefSeq" id="WP_369704114.1">
    <property type="nucleotide sequence ID" value="NZ_JBGEWD010000006.1"/>
</dbReference>
<evidence type="ECO:0000259" key="4">
    <source>
        <dbReference type="Pfam" id="PF00248"/>
    </source>
</evidence>
<evidence type="ECO:0000313" key="6">
    <source>
        <dbReference type="Proteomes" id="UP001564657"/>
    </source>
</evidence>
<dbReference type="SUPFAM" id="SSF51430">
    <property type="entry name" value="NAD(P)-linked oxidoreductase"/>
    <property type="match status" value="1"/>
</dbReference>
<dbReference type="CDD" id="cd19071">
    <property type="entry name" value="AKR_AKR1-5-like"/>
    <property type="match status" value="1"/>
</dbReference>
<evidence type="ECO:0000256" key="1">
    <source>
        <dbReference type="ARBA" id="ARBA00007905"/>
    </source>
</evidence>
<keyword evidence="6" id="KW-1185">Reference proteome</keyword>
<protein>
    <submittedName>
        <fullName evidence="5">Aldo/keto reductase</fullName>
    </submittedName>
</protein>
<dbReference type="PROSITE" id="PS00062">
    <property type="entry name" value="ALDOKETO_REDUCTASE_2"/>
    <property type="match status" value="1"/>
</dbReference>
<dbReference type="PANTHER" id="PTHR43827:SF3">
    <property type="entry name" value="NADP-DEPENDENT OXIDOREDUCTASE DOMAIN-CONTAINING PROTEIN"/>
    <property type="match status" value="1"/>
</dbReference>
<dbReference type="Proteomes" id="UP001564657">
    <property type="component" value="Unassembled WGS sequence"/>
</dbReference>
<dbReference type="InterPro" id="IPR023210">
    <property type="entry name" value="NADP_OxRdtase_dom"/>
</dbReference>
<dbReference type="Pfam" id="PF00248">
    <property type="entry name" value="Aldo_ket_red"/>
    <property type="match status" value="1"/>
</dbReference>
<dbReference type="PROSITE" id="PS00798">
    <property type="entry name" value="ALDOKETO_REDUCTASE_1"/>
    <property type="match status" value="1"/>
</dbReference>
<keyword evidence="2" id="KW-0521">NADP</keyword>
<reference evidence="5 6" key="1">
    <citation type="submission" date="2024-08" db="EMBL/GenBank/DDBJ databases">
        <title>Clostridium lapicellarii sp. nov., and Clostridium renhuaiense sp. nov., two species isolated from the mud in a fermentation cellar used for producing sauce-flavour Chinese liquors.</title>
        <authorList>
            <person name="Yang F."/>
            <person name="Wang H."/>
            <person name="Chen L.Q."/>
            <person name="Zhou N."/>
            <person name="Lu J.J."/>
            <person name="Pu X.X."/>
            <person name="Wan B."/>
            <person name="Wang L."/>
            <person name="Liu S.J."/>
        </authorList>
    </citation>
    <scope>NUCLEOTIDE SEQUENCE [LARGE SCALE GENOMIC DNA]</scope>
    <source>
        <strain evidence="5 6">MT-5</strain>
    </source>
</reference>
<evidence type="ECO:0000313" key="5">
    <source>
        <dbReference type="EMBL" id="MEY8000101.1"/>
    </source>
</evidence>
<comment type="similarity">
    <text evidence="1">Belongs to the aldo/keto reductase family.</text>
</comment>
<gene>
    <name evidence="5" type="ORF">AB8U03_07795</name>
</gene>
<comment type="caution">
    <text evidence="5">The sequence shown here is derived from an EMBL/GenBank/DDBJ whole genome shotgun (WGS) entry which is preliminary data.</text>
</comment>
<evidence type="ECO:0000256" key="3">
    <source>
        <dbReference type="ARBA" id="ARBA00023002"/>
    </source>
</evidence>
<feature type="domain" description="NADP-dependent oxidoreductase" evidence="4">
    <location>
        <begin position="29"/>
        <end position="262"/>
    </location>
</feature>
<dbReference type="EMBL" id="JBGEWD010000006">
    <property type="protein sequence ID" value="MEY8000101.1"/>
    <property type="molecule type" value="Genomic_DNA"/>
</dbReference>
<proteinExistence type="inferred from homology"/>
<keyword evidence="3" id="KW-0560">Oxidoreductase</keyword>
<dbReference type="InterPro" id="IPR020471">
    <property type="entry name" value="AKR"/>
</dbReference>
<name>A0ABV4BQT7_9CLOT</name>
<dbReference type="PIRSF" id="PIRSF000097">
    <property type="entry name" value="AKR"/>
    <property type="match status" value="1"/>
</dbReference>